<sequence>MDKGEEIEQTTTTGAMTKKETSTTKALPTPSPSPVRFSEPAAASNPARRAVRTYGKRRPLLNDASRGNILAQPTQPRKRQKTNPAAGAETRQAATVVSDSPKVDAAQPPSQLREAEEVEQRKKEGPEIPRTPSPHKQKAQTQKAGSDSRKKGIMRYFQLAGSRCAAVAPSLSPPRSSCSPAGSSSSISSLSSSLGLHDLGESEDDNAFSSPLWGTTERRPRPKRRLIIRPDVDSSTPTASTALTMGAGQGLAGEEPIRAENAGKNGDSALMTTRASMPTTTSSQMHGESRLSNPSSMAVPATKKRKKTSGTPPVQTTLSLAIAGGDCASVKECKECNILYNPLHEKDAKFHARYHASVCRMQQS</sequence>
<keyword evidence="4" id="KW-1185">Reference proteome</keyword>
<gene>
    <name evidence="3" type="ORF">SEPCBS119000_003363</name>
</gene>
<feature type="compositionally biased region" description="Polar residues" evidence="1">
    <location>
        <begin position="270"/>
        <end position="296"/>
    </location>
</feature>
<protein>
    <recommendedName>
        <fullName evidence="2">N-acetyltransferase ESCO zinc-finger domain-containing protein</fullName>
    </recommendedName>
</protein>
<feature type="compositionally biased region" description="Low complexity" evidence="1">
    <location>
        <begin position="169"/>
        <end position="197"/>
    </location>
</feature>
<evidence type="ECO:0000259" key="2">
    <source>
        <dbReference type="Pfam" id="PF13878"/>
    </source>
</evidence>
<dbReference type="Pfam" id="PF13878">
    <property type="entry name" value="zf-C2H2_3"/>
    <property type="match status" value="1"/>
</dbReference>
<dbReference type="InterPro" id="IPR028005">
    <property type="entry name" value="AcTrfase_ESCO_Znf_dom"/>
</dbReference>
<reference evidence="3 4" key="1">
    <citation type="submission" date="2024-01" db="EMBL/GenBank/DDBJ databases">
        <authorList>
            <person name="Allen C."/>
            <person name="Tagirdzhanova G."/>
        </authorList>
    </citation>
    <scope>NUCLEOTIDE SEQUENCE [LARGE SCALE GENOMIC DNA]</scope>
    <source>
        <strain evidence="3 4">CBS 119000</strain>
    </source>
</reference>
<comment type="caution">
    <text evidence="3">The sequence shown here is derived from an EMBL/GenBank/DDBJ whole genome shotgun (WGS) entry which is preliminary data.</text>
</comment>
<evidence type="ECO:0000313" key="4">
    <source>
        <dbReference type="Proteomes" id="UP001642502"/>
    </source>
</evidence>
<evidence type="ECO:0000256" key="1">
    <source>
        <dbReference type="SAM" id="MobiDB-lite"/>
    </source>
</evidence>
<dbReference type="Proteomes" id="UP001642502">
    <property type="component" value="Unassembled WGS sequence"/>
</dbReference>
<feature type="compositionally biased region" description="Basic residues" evidence="1">
    <location>
        <begin position="49"/>
        <end position="59"/>
    </location>
</feature>
<accession>A0ABP0DPR8</accession>
<proteinExistence type="predicted"/>
<name>A0ABP0DPR8_9PEZI</name>
<feature type="domain" description="N-acetyltransferase ESCO zinc-finger" evidence="2">
    <location>
        <begin position="331"/>
        <end position="356"/>
    </location>
</feature>
<organism evidence="3 4">
    <name type="scientific">Sporothrix epigloea</name>
    <dbReference type="NCBI Taxonomy" id="1892477"/>
    <lineage>
        <taxon>Eukaryota</taxon>
        <taxon>Fungi</taxon>
        <taxon>Dikarya</taxon>
        <taxon>Ascomycota</taxon>
        <taxon>Pezizomycotina</taxon>
        <taxon>Sordariomycetes</taxon>
        <taxon>Sordariomycetidae</taxon>
        <taxon>Ophiostomatales</taxon>
        <taxon>Ophiostomataceae</taxon>
        <taxon>Sporothrix</taxon>
    </lineage>
</organism>
<dbReference type="EMBL" id="CAWUON010000043">
    <property type="protein sequence ID" value="CAK7269035.1"/>
    <property type="molecule type" value="Genomic_DNA"/>
</dbReference>
<feature type="compositionally biased region" description="Polar residues" evidence="1">
    <location>
        <begin position="233"/>
        <end position="243"/>
    </location>
</feature>
<feature type="region of interest" description="Disordered" evidence="1">
    <location>
        <begin position="1"/>
        <end position="314"/>
    </location>
</feature>
<evidence type="ECO:0000313" key="3">
    <source>
        <dbReference type="EMBL" id="CAK7269035.1"/>
    </source>
</evidence>
<feature type="compositionally biased region" description="Basic and acidic residues" evidence="1">
    <location>
        <begin position="113"/>
        <end position="127"/>
    </location>
</feature>